<dbReference type="RefSeq" id="WP_377722518.1">
    <property type="nucleotide sequence ID" value="NZ_JBHSAM010000036.1"/>
</dbReference>
<sequence>MRTLIELLLENIYIVIVVVGFLLSMLSKARKQGGGSRMPSFGGEPTAMRPNPAGSGRSREEEPERMSDDWEEDSATRTYGAPRAEPEASVPEVRHTLQAPPVRHKPGHTKPAGRENPHATASNRSTRRRDGAFPLTQADELKRAVVMAEILGPPRSKRPLRRP</sequence>
<keyword evidence="4" id="KW-1185">Reference proteome</keyword>
<comment type="caution">
    <text evidence="3">The sequence shown here is derived from an EMBL/GenBank/DDBJ whole genome shotgun (WGS) entry which is preliminary data.</text>
</comment>
<reference evidence="4" key="1">
    <citation type="journal article" date="2019" name="Int. J. Syst. Evol. Microbiol.">
        <title>The Global Catalogue of Microorganisms (GCM) 10K type strain sequencing project: providing services to taxonomists for standard genome sequencing and annotation.</title>
        <authorList>
            <consortium name="The Broad Institute Genomics Platform"/>
            <consortium name="The Broad Institute Genome Sequencing Center for Infectious Disease"/>
            <person name="Wu L."/>
            <person name="Ma J."/>
        </authorList>
    </citation>
    <scope>NUCLEOTIDE SEQUENCE [LARGE SCALE GENOMIC DNA]</scope>
    <source>
        <strain evidence="4">IBRC-M 10987</strain>
    </source>
</reference>
<dbReference type="Proteomes" id="UP001595715">
    <property type="component" value="Unassembled WGS sequence"/>
</dbReference>
<dbReference type="EMBL" id="JBHSAM010000036">
    <property type="protein sequence ID" value="MFC4103970.1"/>
    <property type="molecule type" value="Genomic_DNA"/>
</dbReference>
<name>A0ABV8KDB8_9BACL</name>
<accession>A0ABV8KDB8</accession>
<evidence type="ECO:0000256" key="1">
    <source>
        <dbReference type="SAM" id="MobiDB-lite"/>
    </source>
</evidence>
<feature type="region of interest" description="Disordered" evidence="1">
    <location>
        <begin position="31"/>
        <end position="138"/>
    </location>
</feature>
<evidence type="ECO:0000313" key="3">
    <source>
        <dbReference type="EMBL" id="MFC4103970.1"/>
    </source>
</evidence>
<gene>
    <name evidence="3" type="ORF">ACFOZ8_30565</name>
</gene>
<proteinExistence type="predicted"/>
<protein>
    <submittedName>
        <fullName evidence="3">Uncharacterized protein</fullName>
    </submittedName>
</protein>
<evidence type="ECO:0000256" key="2">
    <source>
        <dbReference type="SAM" id="Phobius"/>
    </source>
</evidence>
<organism evidence="3 4">
    <name type="scientific">Paenibacillus xanthanilyticus</name>
    <dbReference type="NCBI Taxonomy" id="1783531"/>
    <lineage>
        <taxon>Bacteria</taxon>
        <taxon>Bacillati</taxon>
        <taxon>Bacillota</taxon>
        <taxon>Bacilli</taxon>
        <taxon>Bacillales</taxon>
        <taxon>Paenibacillaceae</taxon>
        <taxon>Paenibacillus</taxon>
    </lineage>
</organism>
<evidence type="ECO:0000313" key="4">
    <source>
        <dbReference type="Proteomes" id="UP001595715"/>
    </source>
</evidence>
<feature type="transmembrane region" description="Helical" evidence="2">
    <location>
        <begin position="12"/>
        <end position="29"/>
    </location>
</feature>
<keyword evidence="2" id="KW-0472">Membrane</keyword>
<keyword evidence="2" id="KW-1133">Transmembrane helix</keyword>
<feature type="compositionally biased region" description="Basic and acidic residues" evidence="1">
    <location>
        <begin position="57"/>
        <end position="68"/>
    </location>
</feature>
<keyword evidence="2" id="KW-0812">Transmembrane</keyword>